<dbReference type="Proteomes" id="UP001205906">
    <property type="component" value="Unassembled WGS sequence"/>
</dbReference>
<proteinExistence type="predicted"/>
<evidence type="ECO:0000313" key="2">
    <source>
        <dbReference type="Proteomes" id="UP001205906"/>
    </source>
</evidence>
<keyword evidence="2" id="KW-1185">Reference proteome</keyword>
<evidence type="ECO:0000313" key="1">
    <source>
        <dbReference type="EMBL" id="MCO6051515.1"/>
    </source>
</evidence>
<sequence>MGKWEFNEANPSSVQQELTQRDQFNNDEVSLAEALVREVIQNSADATTNSGSVKVRFSLETLEGVRADNLRNLFDKLEPDFTACSIDTAPLEAAHIRILVIEDFNTKGLTGAVDLLDEENFRNFFRRHGRSGKSGKAGGRWGLGKLVYSSSSLIRTFFGVTVREGDAGPLLMGQAVLSNHVVGSVMREAHGFYHGGRSSAPLKLQMPITDAVEVAKFSALTGVTRTSQTGLSIVIPCLNPAITDEAMREAVINHYYFPLLAGALEVEVGNTLINAETFHTVAATIKKKATDAIPYGFVEAVSQKLSKEPTFVAAKAIGSQEFDETFIPEDQLAALKASYAAGELVDIRVPVKLRAKTGAELTSYVDLYLLMLPEDEKPFALFTRGMITLPGERRYFVGSPAFGAMVARDEAICAFLGDAENPAHTAWNSKAEKLGVNWRGAGSTLTTVRHALKNLYGLIAGQIDAVDENALIDFFSIADHTPSAKGKNKKTPKPKPPKTPVLKAISIKPGKGGFEVKAGPGAAGWTFPRNIRVRCAYDMIGANPFNRHSPFDFDLTKGDLTVSATDAVVEIVKPNVIRISATGKNFSVNVQGFDTNRDVLVDAKAAS</sequence>
<protein>
    <submittedName>
        <fullName evidence="1">Uncharacterized protein</fullName>
    </submittedName>
</protein>
<reference evidence="1 2" key="1">
    <citation type="submission" date="2022-06" db="EMBL/GenBank/DDBJ databases">
        <title>Mesorhizobium sp. strain RP14 Genome sequencing and assembly.</title>
        <authorList>
            <person name="Kim I."/>
        </authorList>
    </citation>
    <scope>NUCLEOTIDE SEQUENCE [LARGE SCALE GENOMIC DNA]</scope>
    <source>
        <strain evidence="2">RP14(2022)</strain>
    </source>
</reference>
<comment type="caution">
    <text evidence="1">The sequence shown here is derived from an EMBL/GenBank/DDBJ whole genome shotgun (WGS) entry which is preliminary data.</text>
</comment>
<gene>
    <name evidence="1" type="ORF">NGM99_17155</name>
</gene>
<dbReference type="RefSeq" id="WP_252821153.1">
    <property type="nucleotide sequence ID" value="NZ_JAMXQS010000008.1"/>
</dbReference>
<name>A0ABT1CBG8_9HYPH</name>
<organism evidence="1 2">
    <name type="scientific">Mesorhizobium liriopis</name>
    <dbReference type="NCBI Taxonomy" id="2953882"/>
    <lineage>
        <taxon>Bacteria</taxon>
        <taxon>Pseudomonadati</taxon>
        <taxon>Pseudomonadota</taxon>
        <taxon>Alphaproteobacteria</taxon>
        <taxon>Hyphomicrobiales</taxon>
        <taxon>Phyllobacteriaceae</taxon>
        <taxon>Mesorhizobium</taxon>
    </lineage>
</organism>
<dbReference type="EMBL" id="JAMXQS010000008">
    <property type="protein sequence ID" value="MCO6051515.1"/>
    <property type="molecule type" value="Genomic_DNA"/>
</dbReference>
<accession>A0ABT1CBG8</accession>